<reference evidence="3 4" key="1">
    <citation type="submission" date="2023-11" db="EMBL/GenBank/DDBJ databases">
        <authorList>
            <person name="Hedman E."/>
            <person name="Englund M."/>
            <person name="Stromberg M."/>
            <person name="Nyberg Akerstrom W."/>
            <person name="Nylinder S."/>
            <person name="Jareborg N."/>
            <person name="Kallberg Y."/>
            <person name="Kronander E."/>
        </authorList>
    </citation>
    <scope>NUCLEOTIDE SEQUENCE [LARGE SCALE GENOMIC DNA]</scope>
</reference>
<protein>
    <recommendedName>
        <fullName evidence="2">PiggyBac transposable element-derived protein domain-containing protein</fullName>
    </recommendedName>
</protein>
<dbReference type="PANTHER" id="PTHR47272">
    <property type="entry name" value="DDE_TNP_1_7 DOMAIN-CONTAINING PROTEIN"/>
    <property type="match status" value="1"/>
</dbReference>
<comment type="caution">
    <text evidence="3">The sequence shown here is derived from an EMBL/GenBank/DDBJ whole genome shotgun (WGS) entry which is preliminary data.</text>
</comment>
<evidence type="ECO:0000313" key="3">
    <source>
        <dbReference type="EMBL" id="CAK1600726.1"/>
    </source>
</evidence>
<feature type="compositionally biased region" description="Basic and acidic residues" evidence="1">
    <location>
        <begin position="37"/>
        <end position="50"/>
    </location>
</feature>
<feature type="region of interest" description="Disordered" evidence="1">
    <location>
        <begin position="1"/>
        <end position="153"/>
    </location>
</feature>
<feature type="compositionally biased region" description="Acidic residues" evidence="1">
    <location>
        <begin position="58"/>
        <end position="70"/>
    </location>
</feature>
<feature type="compositionally biased region" description="Polar residues" evidence="1">
    <location>
        <begin position="9"/>
        <end position="18"/>
    </location>
</feature>
<organism evidence="3 4">
    <name type="scientific">Parnassius mnemosyne</name>
    <name type="common">clouded apollo</name>
    <dbReference type="NCBI Taxonomy" id="213953"/>
    <lineage>
        <taxon>Eukaryota</taxon>
        <taxon>Metazoa</taxon>
        <taxon>Ecdysozoa</taxon>
        <taxon>Arthropoda</taxon>
        <taxon>Hexapoda</taxon>
        <taxon>Insecta</taxon>
        <taxon>Pterygota</taxon>
        <taxon>Neoptera</taxon>
        <taxon>Endopterygota</taxon>
        <taxon>Lepidoptera</taxon>
        <taxon>Glossata</taxon>
        <taxon>Ditrysia</taxon>
        <taxon>Papilionoidea</taxon>
        <taxon>Papilionidae</taxon>
        <taxon>Parnassiinae</taxon>
        <taxon>Parnassini</taxon>
        <taxon>Parnassius</taxon>
        <taxon>Driopa</taxon>
    </lineage>
</organism>
<dbReference type="InterPro" id="IPR029526">
    <property type="entry name" value="PGBD"/>
</dbReference>
<accession>A0AAV1LZF0</accession>
<proteinExistence type="predicted"/>
<feature type="compositionally biased region" description="Basic and acidic residues" evidence="1">
    <location>
        <begin position="129"/>
        <end position="138"/>
    </location>
</feature>
<feature type="compositionally biased region" description="Acidic residues" evidence="1">
    <location>
        <begin position="21"/>
        <end position="36"/>
    </location>
</feature>
<feature type="compositionally biased region" description="Basic residues" evidence="1">
    <location>
        <begin position="97"/>
        <end position="116"/>
    </location>
</feature>
<evidence type="ECO:0000313" key="4">
    <source>
        <dbReference type="Proteomes" id="UP001314205"/>
    </source>
</evidence>
<dbReference type="PANTHER" id="PTHR47272:SF2">
    <property type="entry name" value="PIGGYBAC TRANSPOSABLE ELEMENT-DERIVED PROTEIN 3-LIKE"/>
    <property type="match status" value="1"/>
</dbReference>
<evidence type="ECO:0000256" key="1">
    <source>
        <dbReference type="SAM" id="MobiDB-lite"/>
    </source>
</evidence>
<feature type="domain" description="PiggyBac transposable element-derived protein" evidence="2">
    <location>
        <begin position="161"/>
        <end position="301"/>
    </location>
</feature>
<evidence type="ECO:0000259" key="2">
    <source>
        <dbReference type="Pfam" id="PF13843"/>
    </source>
</evidence>
<name>A0AAV1LZF0_9NEOP</name>
<dbReference type="Proteomes" id="UP001314205">
    <property type="component" value="Unassembled WGS sequence"/>
</dbReference>
<dbReference type="AlphaFoldDB" id="A0AAV1LZF0"/>
<dbReference type="Pfam" id="PF13843">
    <property type="entry name" value="DDE_Tnp_1_7"/>
    <property type="match status" value="1"/>
</dbReference>
<dbReference type="EMBL" id="CAVLGL010000126">
    <property type="protein sequence ID" value="CAK1600726.1"/>
    <property type="molecule type" value="Genomic_DNA"/>
</dbReference>
<keyword evidence="4" id="KW-1185">Reference proteome</keyword>
<gene>
    <name evidence="3" type="ORF">PARMNEM_LOCUS19445</name>
</gene>
<sequence length="302" mass="35127">MPLPRAKNLTENDILQNLNDSEYESNSEEDPFEDNGTDDRYSPNSEREESSSSSSSSCEDEVPVDEDDNEVIPYDSPAPSRRRTRRPRGSLSSSRGRNIRSRGRSGRGSKSRGRGRVRQENNSVAPNESLDRELKTKEFAPTPPQLSAPSYLPIDTTDYDSSQYFSQYIDDDLIALITNKTKQYYLFRSGKPLYFNEKEYKTFIGITMMMSCINYPYIRMYWENKWRVPLVADCMPRNIYFLLRTALKIVFDRDVSQEHRNQDKLWKVRPLIERVLQGCHKQIRHQHISIDEMIIMFSGSCG</sequence>